<dbReference type="PIRSF" id="PIRSF002122">
    <property type="entry name" value="RPS7p_RPS7a_RPS5e_RPS7o"/>
    <property type="match status" value="1"/>
</dbReference>
<dbReference type="GO" id="GO:0000049">
    <property type="term" value="F:tRNA binding"/>
    <property type="evidence" value="ECO:0007669"/>
    <property type="project" value="UniProtKB-UniRule"/>
</dbReference>
<feature type="domain" description="Small ribosomal subunit protein uS7" evidence="8">
    <location>
        <begin position="2"/>
        <end position="150"/>
    </location>
</feature>
<protein>
    <recommendedName>
        <fullName evidence="6">Small ribosomal subunit protein uS7</fullName>
    </recommendedName>
</protein>
<evidence type="ECO:0000256" key="1">
    <source>
        <dbReference type="ARBA" id="ARBA00007151"/>
    </source>
</evidence>
<dbReference type="InterPro" id="IPR036823">
    <property type="entry name" value="Ribosomal_uS7_dom_sf"/>
</dbReference>
<comment type="function">
    <text evidence="6">One of the primary rRNA binding proteins, it binds directly to 16S rRNA where it nucleates assembly of the head domain of the 30S subunit. Is located at the subunit interface close to the decoding center, probably blocks exit of the E-site tRNA.</text>
</comment>
<evidence type="ECO:0000313" key="9">
    <source>
        <dbReference type="EMBL" id="KXU35113.1"/>
    </source>
</evidence>
<dbReference type="InterPro" id="IPR005717">
    <property type="entry name" value="Ribosomal_uS7_bac/org-type"/>
</dbReference>
<keyword evidence="6" id="KW-0820">tRNA-binding</keyword>
<dbReference type="OrthoDB" id="9807653at2"/>
<keyword evidence="3 6" id="KW-0694">RNA-binding</keyword>
<dbReference type="InterPro" id="IPR000235">
    <property type="entry name" value="Ribosomal_uS7"/>
</dbReference>
<dbReference type="RefSeq" id="WP_068630662.1">
    <property type="nucleotide sequence ID" value="NZ_LSZQ01000052.1"/>
</dbReference>
<keyword evidence="10" id="KW-1185">Reference proteome</keyword>
<dbReference type="PROSITE" id="PS00052">
    <property type="entry name" value="RIBOSOMAL_S7"/>
    <property type="match status" value="1"/>
</dbReference>
<dbReference type="NCBIfam" id="TIGR01029">
    <property type="entry name" value="rpsG_bact"/>
    <property type="match status" value="1"/>
</dbReference>
<comment type="similarity">
    <text evidence="1 6 7">Belongs to the universal ribosomal protein uS7 family.</text>
</comment>
<dbReference type="Gene3D" id="1.10.455.10">
    <property type="entry name" value="Ribosomal protein S7 domain"/>
    <property type="match status" value="1"/>
</dbReference>
<evidence type="ECO:0000256" key="2">
    <source>
        <dbReference type="ARBA" id="ARBA00022730"/>
    </source>
</evidence>
<reference evidence="10" key="1">
    <citation type="submission" date="2016-02" db="EMBL/GenBank/DDBJ databases">
        <authorList>
            <person name="Sanders J.G."/>
            <person name="Lin J.Y."/>
            <person name="Wertz J.T."/>
            <person name="Russell J.A."/>
            <person name="Moreau C.S."/>
            <person name="Powell S."/>
        </authorList>
    </citation>
    <scope>NUCLEOTIDE SEQUENCE [LARGE SCALE GENOMIC DNA]</scope>
    <source>
        <strain evidence="10">CAG34</strain>
    </source>
</reference>
<dbReference type="FunFam" id="1.10.455.10:FF:000001">
    <property type="entry name" value="30S ribosomal protein S7"/>
    <property type="match status" value="1"/>
</dbReference>
<dbReference type="CDD" id="cd14869">
    <property type="entry name" value="uS7_Bacteria"/>
    <property type="match status" value="1"/>
</dbReference>
<gene>
    <name evidence="6" type="primary">rpsG</name>
    <name evidence="9" type="ORF">AXK11_07095</name>
</gene>
<dbReference type="SUPFAM" id="SSF47973">
    <property type="entry name" value="Ribosomal protein S7"/>
    <property type="match status" value="1"/>
</dbReference>
<comment type="caution">
    <text evidence="9">The sequence shown here is derived from an EMBL/GenBank/DDBJ whole genome shotgun (WGS) entry which is preliminary data.</text>
</comment>
<evidence type="ECO:0000256" key="6">
    <source>
        <dbReference type="HAMAP-Rule" id="MF_00480"/>
    </source>
</evidence>
<keyword evidence="5 6" id="KW-0687">Ribonucleoprotein</keyword>
<dbReference type="Proteomes" id="UP000070058">
    <property type="component" value="Unassembled WGS sequence"/>
</dbReference>
<dbReference type="PANTHER" id="PTHR11205">
    <property type="entry name" value="RIBOSOMAL PROTEIN S7"/>
    <property type="match status" value="1"/>
</dbReference>
<dbReference type="GO" id="GO:0006412">
    <property type="term" value="P:translation"/>
    <property type="evidence" value="ECO:0007669"/>
    <property type="project" value="UniProtKB-UniRule"/>
</dbReference>
<dbReference type="HAMAP" id="MF_00480_B">
    <property type="entry name" value="Ribosomal_uS7_B"/>
    <property type="match status" value="1"/>
</dbReference>
<dbReference type="InterPro" id="IPR020606">
    <property type="entry name" value="Ribosomal_uS7_CS"/>
</dbReference>
<keyword evidence="4 6" id="KW-0689">Ribosomal protein</keyword>
<evidence type="ECO:0000256" key="3">
    <source>
        <dbReference type="ARBA" id="ARBA00022884"/>
    </source>
</evidence>
<keyword evidence="2 6" id="KW-0699">rRNA-binding</keyword>
<comment type="subunit">
    <text evidence="6">Part of the 30S ribosomal subunit. Contacts proteins S9 and S11.</text>
</comment>
<dbReference type="STRING" id="1548207.AXK11_07095"/>
<dbReference type="InterPro" id="IPR023798">
    <property type="entry name" value="Ribosomal_uS7_dom"/>
</dbReference>
<evidence type="ECO:0000256" key="4">
    <source>
        <dbReference type="ARBA" id="ARBA00022980"/>
    </source>
</evidence>
<sequence>MSRRHRATKRKITPDARYNSPLVAHLVNVVMKDGKKNTAQRIVYGAFEKVSEKLDKGNPVDLLLGAMENARPRLEVKSRRVGGATYQVPVEISFERQESVALRWLVAAANNRKAMPMRDALAAEIVDAYNNTGVVVKKKDDTHRMAQANRAFAHLRW</sequence>
<dbReference type="GO" id="GO:0015935">
    <property type="term" value="C:small ribosomal subunit"/>
    <property type="evidence" value="ECO:0007669"/>
    <property type="project" value="InterPro"/>
</dbReference>
<dbReference type="Pfam" id="PF00177">
    <property type="entry name" value="Ribosomal_S7"/>
    <property type="match status" value="1"/>
</dbReference>
<evidence type="ECO:0000313" key="10">
    <source>
        <dbReference type="Proteomes" id="UP000070058"/>
    </source>
</evidence>
<evidence type="ECO:0000256" key="5">
    <source>
        <dbReference type="ARBA" id="ARBA00023274"/>
    </source>
</evidence>
<evidence type="ECO:0000259" key="8">
    <source>
        <dbReference type="Pfam" id="PF00177"/>
    </source>
</evidence>
<evidence type="ECO:0000256" key="7">
    <source>
        <dbReference type="RuleBase" id="RU003619"/>
    </source>
</evidence>
<dbReference type="AlphaFoldDB" id="A0A139SKP7"/>
<name>A0A139SKP7_9BACT</name>
<dbReference type="GO" id="GO:0019843">
    <property type="term" value="F:rRNA binding"/>
    <property type="evidence" value="ECO:0007669"/>
    <property type="project" value="UniProtKB-UniRule"/>
</dbReference>
<accession>A0A139SKP7</accession>
<organism evidence="9 10">
    <name type="scientific">Cephaloticoccus primus</name>
    <dbReference type="NCBI Taxonomy" id="1548207"/>
    <lineage>
        <taxon>Bacteria</taxon>
        <taxon>Pseudomonadati</taxon>
        <taxon>Verrucomicrobiota</taxon>
        <taxon>Opitutia</taxon>
        <taxon>Opitutales</taxon>
        <taxon>Opitutaceae</taxon>
        <taxon>Cephaloticoccus</taxon>
    </lineage>
</organism>
<dbReference type="GO" id="GO:0003735">
    <property type="term" value="F:structural constituent of ribosome"/>
    <property type="evidence" value="ECO:0007669"/>
    <property type="project" value="InterPro"/>
</dbReference>
<dbReference type="EMBL" id="LSZQ01000052">
    <property type="protein sequence ID" value="KXU35113.1"/>
    <property type="molecule type" value="Genomic_DNA"/>
</dbReference>
<proteinExistence type="inferred from homology"/>